<sequence>MDDESRLWRKIRSVHECKSRDIVLDFLHANMENAYHPIAIIKSTALKRPHVIGALEGGAGGMESRCSLVSQGMVSRELSSQGPARYRITPPGIAIVEFLTGYYEYRENAFLGSSLWHYWLRLKVKKELGDLTMLVKEFGAL</sequence>
<dbReference type="AlphaFoldDB" id="Q0W465"/>
<dbReference type="Pfam" id="PF07381">
    <property type="entry name" value="EarA"/>
    <property type="match status" value="1"/>
</dbReference>
<evidence type="ECO:0000313" key="1">
    <source>
        <dbReference type="EMBL" id="CAJ36828.1"/>
    </source>
</evidence>
<dbReference type="eggNOG" id="arCOG03422">
    <property type="taxonomic scope" value="Archaea"/>
</dbReference>
<protein>
    <submittedName>
        <fullName evidence="1">Uncharacterized protein</fullName>
    </submittedName>
</protein>
<evidence type="ECO:0000313" key="2">
    <source>
        <dbReference type="Proteomes" id="UP000000663"/>
    </source>
</evidence>
<dbReference type="GeneID" id="5144911"/>
<keyword evidence="2" id="KW-1185">Reference proteome</keyword>
<gene>
    <name evidence="1" type="ORF">RCIX1579</name>
</gene>
<accession>Q0W465</accession>
<dbReference type="KEGG" id="rci:RCIX1579"/>
<dbReference type="Proteomes" id="UP000000663">
    <property type="component" value="Chromosome"/>
</dbReference>
<dbReference type="EMBL" id="AM114193">
    <property type="protein sequence ID" value="CAJ36828.1"/>
    <property type="molecule type" value="Genomic_DNA"/>
</dbReference>
<reference evidence="1 2" key="1">
    <citation type="journal article" date="2006" name="Science">
        <title>Genome of rice cluster I archaea -- the key methane producers in the rice rhizosphere.</title>
        <authorList>
            <person name="Erkel C."/>
            <person name="Kube M."/>
            <person name="Reinhardt R."/>
            <person name="Liesack W."/>
        </authorList>
    </citation>
    <scope>NUCLEOTIDE SEQUENCE [LARGE SCALE GENOMIC DNA]</scope>
    <source>
        <strain evidence="2">DSM 22066 / NBRC 105507 / MRE50</strain>
    </source>
</reference>
<name>Q0W465_METAR</name>
<proteinExistence type="predicted"/>
<dbReference type="STRING" id="351160.RCIX1579"/>
<dbReference type="RefSeq" id="WP_012035733.1">
    <property type="nucleotide sequence ID" value="NC_009464.1"/>
</dbReference>
<organism evidence="1 2">
    <name type="scientific">Methanocella arvoryzae (strain DSM 22066 / NBRC 105507 / MRE50)</name>
    <dbReference type="NCBI Taxonomy" id="351160"/>
    <lineage>
        <taxon>Archaea</taxon>
        <taxon>Methanobacteriati</taxon>
        <taxon>Methanobacteriota</taxon>
        <taxon>Stenosarchaea group</taxon>
        <taxon>Methanomicrobia</taxon>
        <taxon>Methanocellales</taxon>
        <taxon>Methanocellaceae</taxon>
        <taxon>Methanocella</taxon>
    </lineage>
</organism>
<dbReference type="InterPro" id="IPR010863">
    <property type="entry name" value="EarA-like"/>
</dbReference>